<keyword evidence="2" id="KW-1185">Reference proteome</keyword>
<protein>
    <submittedName>
        <fullName evidence="1">Uncharacterized protein</fullName>
    </submittedName>
</protein>
<dbReference type="Proteomes" id="UP000039324">
    <property type="component" value="Unassembled WGS sequence"/>
</dbReference>
<dbReference type="AlphaFoldDB" id="A0A0G4IHS1"/>
<feature type="non-terminal residue" evidence="1">
    <location>
        <position position="1"/>
    </location>
</feature>
<sequence length="204" mass="22944">LLYASVTRRVRLAATHPYLVVPGQCLQRSTQPKHPTYNKQSAGIYGSNSSGTTVRCTTTETRPYRAEVFHRSPFFWSCAAPMSGHLLCFVGARAADPRQFEPVQIMSQHQFVSINPVPCIRRVRIRVELDPAPGTQCRPVWQGRSRRPTSVESLTLGYAVTTTSECRAGSNPRGCLDCLMTGDGMGRDPDYAHTRRPRHDRWQR</sequence>
<organism evidence="1 2">
    <name type="scientific">Plasmodiophora brassicae</name>
    <name type="common">Clubroot disease agent</name>
    <dbReference type="NCBI Taxonomy" id="37360"/>
    <lineage>
        <taxon>Eukaryota</taxon>
        <taxon>Sar</taxon>
        <taxon>Rhizaria</taxon>
        <taxon>Endomyxa</taxon>
        <taxon>Phytomyxea</taxon>
        <taxon>Plasmodiophorida</taxon>
        <taxon>Plasmodiophoridae</taxon>
        <taxon>Plasmodiophora</taxon>
    </lineage>
</organism>
<gene>
    <name evidence="1" type="ORF">PBRA_000407</name>
</gene>
<evidence type="ECO:0000313" key="1">
    <source>
        <dbReference type="EMBL" id="CEO94622.1"/>
    </source>
</evidence>
<proteinExistence type="predicted"/>
<dbReference type="EMBL" id="CDSF01000001">
    <property type="protein sequence ID" value="CEO94622.1"/>
    <property type="molecule type" value="Genomic_DNA"/>
</dbReference>
<name>A0A0G4IHS1_PLABS</name>
<reference evidence="1 2" key="1">
    <citation type="submission" date="2015-02" db="EMBL/GenBank/DDBJ databases">
        <authorList>
            <person name="Chooi Y.-H."/>
        </authorList>
    </citation>
    <scope>NUCLEOTIDE SEQUENCE [LARGE SCALE GENOMIC DNA]</scope>
    <source>
        <strain evidence="1">E3</strain>
    </source>
</reference>
<accession>A0A0G4IHS1</accession>
<evidence type="ECO:0000313" key="2">
    <source>
        <dbReference type="Proteomes" id="UP000039324"/>
    </source>
</evidence>